<reference evidence="1" key="1">
    <citation type="journal article" date="2022" name="Int. J. Mol. Sci.">
        <title>Draft Genome of Tanacetum Coccineum: Genomic Comparison of Closely Related Tanacetum-Family Plants.</title>
        <authorList>
            <person name="Yamashiro T."/>
            <person name="Shiraishi A."/>
            <person name="Nakayama K."/>
            <person name="Satake H."/>
        </authorList>
    </citation>
    <scope>NUCLEOTIDE SEQUENCE</scope>
</reference>
<dbReference type="GO" id="GO:0003964">
    <property type="term" value="F:RNA-directed DNA polymerase activity"/>
    <property type="evidence" value="ECO:0007669"/>
    <property type="project" value="UniProtKB-KW"/>
</dbReference>
<keyword evidence="1" id="KW-0548">Nucleotidyltransferase</keyword>
<evidence type="ECO:0000313" key="1">
    <source>
        <dbReference type="EMBL" id="GJT53857.1"/>
    </source>
</evidence>
<sequence>MDGINIDDLTIEHYLRLTQENQTPSMVKKVDDMTIAEYIKYEERIKRQYNRNFGSYFPTYSGHCTSKNNTTIEFPRNAYFNPIQPNTEFNYDYEDMELDEEDSFEEDLDEWLKAEIENHMSKQNEKNKEDALIAIIKSTREECRVVHKNKQLSVLEADLKKSFEVMDDTVNNDSFTSNLPYQPSLEELNLGNDMTQKETLGIVKSVLVKIDKFEFPCDFVVTDMPKNLGEMIILGRPYLETIHAQIDVLQEEISLGIDKDRIKFDVNGNPRQYNVTIKKIYMASTSPEEESFNPLEIGHDLFSYESPTCLQFE</sequence>
<reference evidence="1" key="2">
    <citation type="submission" date="2022-01" db="EMBL/GenBank/DDBJ databases">
        <authorList>
            <person name="Yamashiro T."/>
            <person name="Shiraishi A."/>
            <person name="Satake H."/>
            <person name="Nakayama K."/>
        </authorList>
    </citation>
    <scope>NUCLEOTIDE SEQUENCE</scope>
</reference>
<evidence type="ECO:0000313" key="2">
    <source>
        <dbReference type="Proteomes" id="UP001151760"/>
    </source>
</evidence>
<gene>
    <name evidence="1" type="ORF">Tco_0988911</name>
</gene>
<name>A0ABQ5ETJ3_9ASTR</name>
<dbReference type="EMBL" id="BQNB010016624">
    <property type="protein sequence ID" value="GJT53857.1"/>
    <property type="molecule type" value="Genomic_DNA"/>
</dbReference>
<organism evidence="1 2">
    <name type="scientific">Tanacetum coccineum</name>
    <dbReference type="NCBI Taxonomy" id="301880"/>
    <lineage>
        <taxon>Eukaryota</taxon>
        <taxon>Viridiplantae</taxon>
        <taxon>Streptophyta</taxon>
        <taxon>Embryophyta</taxon>
        <taxon>Tracheophyta</taxon>
        <taxon>Spermatophyta</taxon>
        <taxon>Magnoliopsida</taxon>
        <taxon>eudicotyledons</taxon>
        <taxon>Gunneridae</taxon>
        <taxon>Pentapetalae</taxon>
        <taxon>asterids</taxon>
        <taxon>campanulids</taxon>
        <taxon>Asterales</taxon>
        <taxon>Asteraceae</taxon>
        <taxon>Asteroideae</taxon>
        <taxon>Anthemideae</taxon>
        <taxon>Anthemidinae</taxon>
        <taxon>Tanacetum</taxon>
    </lineage>
</organism>
<accession>A0ABQ5ETJ3</accession>
<dbReference type="Proteomes" id="UP001151760">
    <property type="component" value="Unassembled WGS sequence"/>
</dbReference>
<dbReference type="Gene3D" id="2.40.70.10">
    <property type="entry name" value="Acid Proteases"/>
    <property type="match status" value="1"/>
</dbReference>
<keyword evidence="2" id="KW-1185">Reference proteome</keyword>
<keyword evidence="1" id="KW-0808">Transferase</keyword>
<keyword evidence="1" id="KW-0695">RNA-directed DNA polymerase</keyword>
<comment type="caution">
    <text evidence="1">The sequence shown here is derived from an EMBL/GenBank/DDBJ whole genome shotgun (WGS) entry which is preliminary data.</text>
</comment>
<dbReference type="PANTHER" id="PTHR33067:SF9">
    <property type="entry name" value="RNA-DIRECTED DNA POLYMERASE"/>
    <property type="match status" value="1"/>
</dbReference>
<proteinExistence type="predicted"/>
<dbReference type="InterPro" id="IPR021109">
    <property type="entry name" value="Peptidase_aspartic_dom_sf"/>
</dbReference>
<protein>
    <submittedName>
        <fullName evidence="1">Reverse transcriptase domain-containing protein</fullName>
    </submittedName>
</protein>
<dbReference type="PANTHER" id="PTHR33067">
    <property type="entry name" value="RNA-DIRECTED DNA POLYMERASE-RELATED"/>
    <property type="match status" value="1"/>
</dbReference>